<reference evidence="4 5" key="1">
    <citation type="journal article" date="2019" name="Sci. Rep.">
        <title>A high-quality genome of Eragrostis curvula grass provides insights into Poaceae evolution and supports new strategies to enhance forage quality.</title>
        <authorList>
            <person name="Carballo J."/>
            <person name="Santos B.A.C.M."/>
            <person name="Zappacosta D."/>
            <person name="Garbus I."/>
            <person name="Selva J.P."/>
            <person name="Gallo C.A."/>
            <person name="Diaz A."/>
            <person name="Albertini E."/>
            <person name="Caccamo M."/>
            <person name="Echenique V."/>
        </authorList>
    </citation>
    <scope>NUCLEOTIDE SEQUENCE [LARGE SCALE GENOMIC DNA]</scope>
    <source>
        <strain evidence="5">cv. Victoria</strain>
        <tissue evidence="4">Leaf</tissue>
    </source>
</reference>
<dbReference type="InterPro" id="IPR050317">
    <property type="entry name" value="Plant_Fungal_Acyltransferase"/>
</dbReference>
<organism evidence="4 5">
    <name type="scientific">Eragrostis curvula</name>
    <name type="common">weeping love grass</name>
    <dbReference type="NCBI Taxonomy" id="38414"/>
    <lineage>
        <taxon>Eukaryota</taxon>
        <taxon>Viridiplantae</taxon>
        <taxon>Streptophyta</taxon>
        <taxon>Embryophyta</taxon>
        <taxon>Tracheophyta</taxon>
        <taxon>Spermatophyta</taxon>
        <taxon>Magnoliopsida</taxon>
        <taxon>Liliopsida</taxon>
        <taxon>Poales</taxon>
        <taxon>Poaceae</taxon>
        <taxon>PACMAD clade</taxon>
        <taxon>Chloridoideae</taxon>
        <taxon>Eragrostideae</taxon>
        <taxon>Eragrostidinae</taxon>
        <taxon>Eragrostis</taxon>
    </lineage>
</organism>
<gene>
    <name evidence="4" type="ORF">EJB05_16539</name>
</gene>
<evidence type="ECO:0000313" key="4">
    <source>
        <dbReference type="EMBL" id="TVU34693.1"/>
    </source>
</evidence>
<accession>A0A5J9VF64</accession>
<comment type="similarity">
    <text evidence="1">Belongs to the plant acyltransferase family.</text>
</comment>
<keyword evidence="3" id="KW-0012">Acyltransferase</keyword>
<evidence type="ECO:0000256" key="3">
    <source>
        <dbReference type="ARBA" id="ARBA00023315"/>
    </source>
</evidence>
<name>A0A5J9VF64_9POAL</name>
<dbReference type="Pfam" id="PF02458">
    <property type="entry name" value="Transferase"/>
    <property type="match status" value="1"/>
</dbReference>
<dbReference type="GO" id="GO:0016747">
    <property type="term" value="F:acyltransferase activity, transferring groups other than amino-acyl groups"/>
    <property type="evidence" value="ECO:0007669"/>
    <property type="project" value="TreeGrafter"/>
</dbReference>
<comment type="caution">
    <text evidence="4">The sequence shown here is derived from an EMBL/GenBank/DDBJ whole genome shotgun (WGS) entry which is preliminary data.</text>
</comment>
<dbReference type="Gene3D" id="3.30.559.10">
    <property type="entry name" value="Chloramphenicol acetyltransferase-like domain"/>
    <property type="match status" value="2"/>
</dbReference>
<keyword evidence="5" id="KW-1185">Reference proteome</keyword>
<feature type="non-terminal residue" evidence="4">
    <location>
        <position position="1"/>
    </location>
</feature>
<dbReference type="Gramene" id="TVU34693">
    <property type="protein sequence ID" value="TVU34693"/>
    <property type="gene ID" value="EJB05_16539"/>
</dbReference>
<evidence type="ECO:0000313" key="5">
    <source>
        <dbReference type="Proteomes" id="UP000324897"/>
    </source>
</evidence>
<dbReference type="OrthoDB" id="671439at2759"/>
<dbReference type="EMBL" id="RWGY01000009">
    <property type="protein sequence ID" value="TVU34693.1"/>
    <property type="molecule type" value="Genomic_DNA"/>
</dbReference>
<sequence length="473" mass="51167">MAEAVAVEILESCMVTPSEATPKHALWLSNLDLAFRSHTPMIFLYRRRSRPGCGSAAAFSPEILKAALSKALVPYYPLAGRLAPRRAGRRPEINCTGGGELFVTARADATLDDMGHPAPSDELRRMFVPSGSEHAGILTMIQPAAINFGLSCIDRSQVTLFKCGGVCLGTAVHHMATDGRAFSSFLHTWAAIVRGVGEAPVPACLDRTLLRARSPPVARFDHIEYSCRPAPRAGGVPVSAQPNKTAFQTAILPVSRNQVNTLKHAIAAGNNKMKLSTTTFTAVVAHVWRCACMASPRRLNADTRLYVTADARSRVRPPLPSNYLGNVILRSSAVSKVEDIVSNPLGVTADRVAGAISMVNDEYVRSLVDFMEGASISGAEGMRSQGWFNPETDLVVVSYLGVAFYSTVDFGWGRPTFVGRASSIANGYIHLVPSDNQISLVVAMEPGRLSRFKQLFYEGLEHPTLEAKHYSKL</sequence>
<evidence type="ECO:0000256" key="2">
    <source>
        <dbReference type="ARBA" id="ARBA00022679"/>
    </source>
</evidence>
<dbReference type="Proteomes" id="UP000324897">
    <property type="component" value="Unassembled WGS sequence"/>
</dbReference>
<proteinExistence type="inferred from homology"/>
<dbReference type="PANTHER" id="PTHR31642">
    <property type="entry name" value="TRICHOTHECENE 3-O-ACETYLTRANSFERASE"/>
    <property type="match status" value="1"/>
</dbReference>
<dbReference type="PANTHER" id="PTHR31642:SF138">
    <property type="entry name" value="PUTRESCINE HYDROXYCINNAMOYLTRANSFERASE 1"/>
    <property type="match status" value="1"/>
</dbReference>
<dbReference type="AlphaFoldDB" id="A0A5J9VF64"/>
<evidence type="ECO:0000256" key="1">
    <source>
        <dbReference type="ARBA" id="ARBA00009861"/>
    </source>
</evidence>
<dbReference type="InterPro" id="IPR023213">
    <property type="entry name" value="CAT-like_dom_sf"/>
</dbReference>
<keyword evidence="2" id="KW-0808">Transferase</keyword>
<protein>
    <submittedName>
        <fullName evidence="4">Uncharacterized protein</fullName>
    </submittedName>
</protein>